<evidence type="ECO:0000256" key="4">
    <source>
        <dbReference type="ARBA" id="ARBA00023163"/>
    </source>
</evidence>
<dbReference type="GO" id="GO:0031419">
    <property type="term" value="F:cobalamin binding"/>
    <property type="evidence" value="ECO:0007669"/>
    <property type="project" value="InterPro"/>
</dbReference>
<dbReference type="SMART" id="SM00422">
    <property type="entry name" value="HTH_MERR"/>
    <property type="match status" value="1"/>
</dbReference>
<dbReference type="CDD" id="cd02065">
    <property type="entry name" value="B12-binding_like"/>
    <property type="match status" value="1"/>
</dbReference>
<gene>
    <name evidence="6" type="ORF">MUY27_04945</name>
</gene>
<reference evidence="6" key="1">
    <citation type="submission" date="2022-04" db="EMBL/GenBank/DDBJ databases">
        <title>Mucilaginibacter sp. RS28 isolated from freshwater.</title>
        <authorList>
            <person name="Ko S.-R."/>
        </authorList>
    </citation>
    <scope>NUCLEOTIDE SEQUENCE</scope>
    <source>
        <strain evidence="6">RS28</strain>
    </source>
</reference>
<evidence type="ECO:0000256" key="3">
    <source>
        <dbReference type="ARBA" id="ARBA00023125"/>
    </source>
</evidence>
<dbReference type="CDD" id="cd01104">
    <property type="entry name" value="HTH_MlrA-CarA"/>
    <property type="match status" value="1"/>
</dbReference>
<dbReference type="SUPFAM" id="SSF46955">
    <property type="entry name" value="Putative DNA-binding domain"/>
    <property type="match status" value="1"/>
</dbReference>
<dbReference type="Gene3D" id="1.10.1660.10">
    <property type="match status" value="1"/>
</dbReference>
<keyword evidence="2" id="KW-0805">Transcription regulation</keyword>
<evidence type="ECO:0000313" key="7">
    <source>
        <dbReference type="Proteomes" id="UP001139450"/>
    </source>
</evidence>
<dbReference type="Pfam" id="PF02607">
    <property type="entry name" value="B12-binding_2"/>
    <property type="match status" value="1"/>
</dbReference>
<protein>
    <submittedName>
        <fullName evidence="6">MerR family transcriptional regulator</fullName>
    </submittedName>
</protein>
<keyword evidence="3" id="KW-0238">DNA-binding</keyword>
<evidence type="ECO:0000256" key="1">
    <source>
        <dbReference type="ARBA" id="ARBA00022491"/>
    </source>
</evidence>
<dbReference type="EMBL" id="JALJEJ010000002">
    <property type="protein sequence ID" value="MCJ8209045.1"/>
    <property type="molecule type" value="Genomic_DNA"/>
</dbReference>
<organism evidence="6 7">
    <name type="scientific">Mucilaginibacter straminoryzae</name>
    <dbReference type="NCBI Taxonomy" id="2932774"/>
    <lineage>
        <taxon>Bacteria</taxon>
        <taxon>Pseudomonadati</taxon>
        <taxon>Bacteroidota</taxon>
        <taxon>Sphingobacteriia</taxon>
        <taxon>Sphingobacteriales</taxon>
        <taxon>Sphingobacteriaceae</taxon>
        <taxon>Mucilaginibacter</taxon>
    </lineage>
</organism>
<keyword evidence="4" id="KW-0804">Transcription</keyword>
<dbReference type="PROSITE" id="PS50937">
    <property type="entry name" value="HTH_MERR_2"/>
    <property type="match status" value="1"/>
</dbReference>
<dbReference type="AlphaFoldDB" id="A0A9X1X2B1"/>
<evidence type="ECO:0000259" key="5">
    <source>
        <dbReference type="PROSITE" id="PS50937"/>
    </source>
</evidence>
<dbReference type="Proteomes" id="UP001139450">
    <property type="component" value="Unassembled WGS sequence"/>
</dbReference>
<comment type="caution">
    <text evidence="6">The sequence shown here is derived from an EMBL/GenBank/DDBJ whole genome shotgun (WGS) entry which is preliminary data.</text>
</comment>
<dbReference type="PANTHER" id="PTHR30204:SF69">
    <property type="entry name" value="MERR-FAMILY TRANSCRIPTIONAL REGULATOR"/>
    <property type="match status" value="1"/>
</dbReference>
<dbReference type="InterPro" id="IPR009061">
    <property type="entry name" value="DNA-bd_dom_put_sf"/>
</dbReference>
<dbReference type="Pfam" id="PF13411">
    <property type="entry name" value="MerR_1"/>
    <property type="match status" value="1"/>
</dbReference>
<dbReference type="Gene3D" id="1.10.1240.10">
    <property type="entry name" value="Methionine synthase domain"/>
    <property type="match status" value="1"/>
</dbReference>
<dbReference type="SUPFAM" id="SSF52242">
    <property type="entry name" value="Cobalamin (vitamin B12)-binding domain"/>
    <property type="match status" value="1"/>
</dbReference>
<dbReference type="GO" id="GO:0046872">
    <property type="term" value="F:metal ion binding"/>
    <property type="evidence" value="ECO:0007669"/>
    <property type="project" value="InterPro"/>
</dbReference>
<dbReference type="RefSeq" id="WP_245128879.1">
    <property type="nucleotide sequence ID" value="NZ_JALJEJ010000002.1"/>
</dbReference>
<dbReference type="GO" id="GO:0003700">
    <property type="term" value="F:DNA-binding transcription factor activity"/>
    <property type="evidence" value="ECO:0007669"/>
    <property type="project" value="InterPro"/>
</dbReference>
<dbReference type="PANTHER" id="PTHR30204">
    <property type="entry name" value="REDOX-CYCLING DRUG-SENSING TRANSCRIPTIONAL ACTIVATOR SOXR"/>
    <property type="match status" value="1"/>
</dbReference>
<proteinExistence type="predicted"/>
<dbReference type="InterPro" id="IPR047057">
    <property type="entry name" value="MerR_fam"/>
</dbReference>
<dbReference type="InterPro" id="IPR036724">
    <property type="entry name" value="Cobalamin-bd_sf"/>
</dbReference>
<keyword evidence="1" id="KW-0678">Repressor</keyword>
<sequence>MNTGGTYSIKDLEKLSGIKAHTIRIWEKRYGIIAPQRTQTNIRHYTNEDLREILNISLLNKNGYKISAIAAMPSVERARHLSELSRSADDAHQSFEENLLLSLIEMDEAKFNRALYELDKHFGFEKAFEKVIFPFFEKIGVMWQTGTISPVQEHFFSNLIREKLIIATAALKQTAPDKATTAILLLPEGELHEIGLLFYNYALRSRGYKTIYLGQSVPLDNQQRIPPLTEADLIVTGITSTLHRNSFEETKHKLNKLFPGAKIYYTGPIPEQAKTDGSILTVKDLRALLDV</sequence>
<dbReference type="GO" id="GO:0003677">
    <property type="term" value="F:DNA binding"/>
    <property type="evidence" value="ECO:0007669"/>
    <property type="project" value="UniProtKB-KW"/>
</dbReference>
<feature type="domain" description="HTH merR-type" evidence="5">
    <location>
        <begin position="6"/>
        <end position="75"/>
    </location>
</feature>
<evidence type="ECO:0000313" key="6">
    <source>
        <dbReference type="EMBL" id="MCJ8209045.1"/>
    </source>
</evidence>
<keyword evidence="7" id="KW-1185">Reference proteome</keyword>
<dbReference type="InterPro" id="IPR000551">
    <property type="entry name" value="MerR-type_HTH_dom"/>
</dbReference>
<accession>A0A9X1X2B1</accession>
<dbReference type="InterPro" id="IPR036594">
    <property type="entry name" value="Meth_synthase_dom"/>
</dbReference>
<name>A0A9X1X2B1_9SPHI</name>
<evidence type="ECO:0000256" key="2">
    <source>
        <dbReference type="ARBA" id="ARBA00023015"/>
    </source>
</evidence>
<dbReference type="InterPro" id="IPR003759">
    <property type="entry name" value="Cbl-bd_cap"/>
</dbReference>
<dbReference type="Gene3D" id="3.40.50.280">
    <property type="entry name" value="Cobalamin-binding domain"/>
    <property type="match status" value="1"/>
</dbReference>